<evidence type="ECO:0000259" key="8">
    <source>
        <dbReference type="Pfam" id="PF01618"/>
    </source>
</evidence>
<evidence type="ECO:0000313" key="9">
    <source>
        <dbReference type="EMBL" id="MCQ8119544.1"/>
    </source>
</evidence>
<keyword evidence="10" id="KW-1185">Reference proteome</keyword>
<evidence type="ECO:0000256" key="6">
    <source>
        <dbReference type="RuleBase" id="RU004057"/>
    </source>
</evidence>
<dbReference type="PANTHER" id="PTHR30625">
    <property type="entry name" value="PROTEIN TOLQ"/>
    <property type="match status" value="1"/>
</dbReference>
<sequence length="202" mass="22044">MELTHTLEQILYMISSSLYLPVLLIVTVLAAYSVYTCGRLAQEWLERRRAGSRSVRLFNLDLAVALGSQQRANAAPLDVELELLLQTHEQRQLIKLDQVRFVIKLGPALGLMGTLIPMGISLAALAQGNIPSMAGSMVTAFTATVTGLGCGVITYLVALVREQWLRADFAAMRHQAELAASRVLDVQDLAIEEDGHALSETL</sequence>
<feature type="domain" description="MotA/TolQ/ExbB proton channel" evidence="8">
    <location>
        <begin position="75"/>
        <end position="158"/>
    </location>
</feature>
<proteinExistence type="inferred from homology"/>
<keyword evidence="5 7" id="KW-0472">Membrane</keyword>
<dbReference type="PANTHER" id="PTHR30625:SF3">
    <property type="entry name" value="TOL-PAL SYSTEM PROTEIN TOLQ"/>
    <property type="match status" value="1"/>
</dbReference>
<keyword evidence="4 7" id="KW-1133">Transmembrane helix</keyword>
<feature type="transmembrane region" description="Helical" evidence="7">
    <location>
        <begin position="18"/>
        <end position="38"/>
    </location>
</feature>
<name>A0ABT1TXQ8_9GAMM</name>
<evidence type="ECO:0000256" key="1">
    <source>
        <dbReference type="ARBA" id="ARBA00004651"/>
    </source>
</evidence>
<evidence type="ECO:0000256" key="2">
    <source>
        <dbReference type="ARBA" id="ARBA00022475"/>
    </source>
</evidence>
<comment type="subcellular location">
    <subcellularLocation>
        <location evidence="1">Cell membrane</location>
        <topology evidence="1">Multi-pass membrane protein</topology>
    </subcellularLocation>
    <subcellularLocation>
        <location evidence="6">Membrane</location>
        <topology evidence="6">Multi-pass membrane protein</topology>
    </subcellularLocation>
</comment>
<keyword evidence="2" id="KW-1003">Cell membrane</keyword>
<dbReference type="RefSeq" id="WP_256608397.1">
    <property type="nucleotide sequence ID" value="NZ_JANIBL010000076.1"/>
</dbReference>
<gene>
    <name evidence="9" type="ORF">NP589_19135</name>
</gene>
<comment type="similarity">
    <text evidence="6">Belongs to the exbB/tolQ family.</text>
</comment>
<reference evidence="9 10" key="1">
    <citation type="submission" date="2022-07" db="EMBL/GenBank/DDBJ databases">
        <title>Methylomonas rivi sp. nov., Methylomonas rosea sp. nov., Methylomonas aureus sp. nov. and Methylomonas subterranea sp. nov., four novel methanotrophs isolated from a freshwater creek and the deep terrestrial subsurface.</title>
        <authorList>
            <person name="Abin C."/>
            <person name="Sankaranarayanan K."/>
            <person name="Garner C."/>
            <person name="Sindelar R."/>
            <person name="Kotary K."/>
            <person name="Garner R."/>
            <person name="Barclay S."/>
            <person name="Lawson P."/>
            <person name="Krumholz L."/>
        </authorList>
    </citation>
    <scope>NUCLEOTIDE SEQUENCE [LARGE SCALE GENOMIC DNA]</scope>
    <source>
        <strain evidence="9 10">WSC-7</strain>
    </source>
</reference>
<keyword evidence="3 7" id="KW-0812">Transmembrane</keyword>
<organism evidence="9 10">
    <name type="scientific">Methylomonas rosea</name>
    <dbReference type="NCBI Taxonomy" id="2952227"/>
    <lineage>
        <taxon>Bacteria</taxon>
        <taxon>Pseudomonadati</taxon>
        <taxon>Pseudomonadota</taxon>
        <taxon>Gammaproteobacteria</taxon>
        <taxon>Methylococcales</taxon>
        <taxon>Methylococcaceae</taxon>
        <taxon>Methylomonas</taxon>
    </lineage>
</organism>
<comment type="caution">
    <text evidence="9">The sequence shown here is derived from an EMBL/GenBank/DDBJ whole genome shotgun (WGS) entry which is preliminary data.</text>
</comment>
<dbReference type="Pfam" id="PF01618">
    <property type="entry name" value="MotA_ExbB"/>
    <property type="match status" value="1"/>
</dbReference>
<dbReference type="InterPro" id="IPR050790">
    <property type="entry name" value="ExbB/TolQ_transport"/>
</dbReference>
<dbReference type="Proteomes" id="UP001524570">
    <property type="component" value="Unassembled WGS sequence"/>
</dbReference>
<feature type="transmembrane region" description="Helical" evidence="7">
    <location>
        <begin position="138"/>
        <end position="160"/>
    </location>
</feature>
<dbReference type="InterPro" id="IPR002898">
    <property type="entry name" value="MotA_ExbB_proton_chnl"/>
</dbReference>
<evidence type="ECO:0000256" key="5">
    <source>
        <dbReference type="ARBA" id="ARBA00023136"/>
    </source>
</evidence>
<feature type="transmembrane region" description="Helical" evidence="7">
    <location>
        <begin position="101"/>
        <end position="126"/>
    </location>
</feature>
<evidence type="ECO:0000256" key="3">
    <source>
        <dbReference type="ARBA" id="ARBA00022692"/>
    </source>
</evidence>
<protein>
    <submittedName>
        <fullName evidence="9">MotA/TolQ/ExbB proton channel family protein</fullName>
    </submittedName>
</protein>
<accession>A0ABT1TXQ8</accession>
<keyword evidence="6" id="KW-0653">Protein transport</keyword>
<evidence type="ECO:0000256" key="4">
    <source>
        <dbReference type="ARBA" id="ARBA00022989"/>
    </source>
</evidence>
<evidence type="ECO:0000256" key="7">
    <source>
        <dbReference type="SAM" id="Phobius"/>
    </source>
</evidence>
<keyword evidence="6" id="KW-0813">Transport</keyword>
<evidence type="ECO:0000313" key="10">
    <source>
        <dbReference type="Proteomes" id="UP001524570"/>
    </source>
</evidence>
<dbReference type="EMBL" id="JANIBL010000076">
    <property type="protein sequence ID" value="MCQ8119544.1"/>
    <property type="molecule type" value="Genomic_DNA"/>
</dbReference>